<gene>
    <name evidence="1" type="ORF">BKA14_008595</name>
</gene>
<reference evidence="1 2" key="1">
    <citation type="submission" date="2020-08" db="EMBL/GenBank/DDBJ databases">
        <title>Sequencing the genomes of 1000 actinobacteria strains.</title>
        <authorList>
            <person name="Klenk H.-P."/>
        </authorList>
    </citation>
    <scope>NUCLEOTIDE SEQUENCE [LARGE SCALE GENOMIC DNA]</scope>
    <source>
        <strain evidence="1 2">DSM 45518</strain>
    </source>
</reference>
<accession>A0A7W7D176</accession>
<sequence>MRPDPDQLQQWVLHDRMPAAEIGNRLGLSRAAVYGWLRRYGVAPGGTYLPQDRLIGLWRAGMLASRIATETGIAPDAVRERLVTAAVLVPDRSYYVVGSPEDPLPEHLLRDWVVREGFTATQVATLTGTTPRQVRYRLDRYRLSTGRPGPAPRLRRRLTREKLVELYEEQALSCPQIAREAGVSAEAVRELLVEYGIDRRPSGSRSRPPLDPAAVNEYKLGLVTLEQLAVRLGYVTPAGNPAVRRLRAALVEADVPRPVVPPQRPPHPYQAMLDRAEAVCAQSTLLVATARDIVTRVRARR</sequence>
<comment type="caution">
    <text evidence="1">The sequence shown here is derived from an EMBL/GenBank/DDBJ whole genome shotgun (WGS) entry which is preliminary data.</text>
</comment>
<evidence type="ECO:0000313" key="1">
    <source>
        <dbReference type="EMBL" id="MBB4698447.1"/>
    </source>
</evidence>
<dbReference type="Proteomes" id="UP000542742">
    <property type="component" value="Unassembled WGS sequence"/>
</dbReference>
<keyword evidence="2" id="KW-1185">Reference proteome</keyword>
<dbReference type="RefSeq" id="WP_239092612.1">
    <property type="nucleotide sequence ID" value="NZ_BOMC01000024.1"/>
</dbReference>
<protein>
    <submittedName>
        <fullName evidence="1">Transposase</fullName>
    </submittedName>
</protein>
<evidence type="ECO:0000313" key="2">
    <source>
        <dbReference type="Proteomes" id="UP000542742"/>
    </source>
</evidence>
<name>A0A7W7D176_9ACTN</name>
<dbReference type="AlphaFoldDB" id="A0A7W7D176"/>
<dbReference type="EMBL" id="JACHMF010000001">
    <property type="protein sequence ID" value="MBB4698447.1"/>
    <property type="molecule type" value="Genomic_DNA"/>
</dbReference>
<proteinExistence type="predicted"/>
<organism evidence="1 2">
    <name type="scientific">Paractinoplanes abujensis</name>
    <dbReference type="NCBI Taxonomy" id="882441"/>
    <lineage>
        <taxon>Bacteria</taxon>
        <taxon>Bacillati</taxon>
        <taxon>Actinomycetota</taxon>
        <taxon>Actinomycetes</taxon>
        <taxon>Micromonosporales</taxon>
        <taxon>Micromonosporaceae</taxon>
        <taxon>Paractinoplanes</taxon>
    </lineage>
</organism>